<dbReference type="GO" id="GO:0006508">
    <property type="term" value="P:proteolysis"/>
    <property type="evidence" value="ECO:0007669"/>
    <property type="project" value="UniProtKB-KW"/>
</dbReference>
<dbReference type="PROSITE" id="PS01276">
    <property type="entry name" value="PEPTIDASE_U32"/>
    <property type="match status" value="1"/>
</dbReference>
<reference evidence="2 3" key="1">
    <citation type="submission" date="2020-08" db="EMBL/GenBank/DDBJ databases">
        <title>Genomic Encyclopedia of Type Strains, Phase IV (KMG-IV): sequencing the most valuable type-strain genomes for metagenomic binning, comparative biology and taxonomic classification.</title>
        <authorList>
            <person name="Goeker M."/>
        </authorList>
    </citation>
    <scope>NUCLEOTIDE SEQUENCE [LARGE SCALE GENOMIC DNA]</scope>
    <source>
        <strain evidence="2 3">DSM 17245</strain>
    </source>
</reference>
<dbReference type="EMBL" id="JACHHH010000010">
    <property type="protein sequence ID" value="MBB6041967.1"/>
    <property type="molecule type" value="Genomic_DNA"/>
</dbReference>
<dbReference type="Pfam" id="PF12392">
    <property type="entry name" value="DUF3656"/>
    <property type="match status" value="1"/>
</dbReference>
<protein>
    <submittedName>
        <fullName evidence="2">Putative protease</fullName>
        <ecNumber evidence="2">3.4.-.-</ecNumber>
    </submittedName>
</protein>
<dbReference type="EC" id="3.4.-.-" evidence="2"/>
<name>A0A7W9SHA9_9FIRM</name>
<dbReference type="InterPro" id="IPR020988">
    <property type="entry name" value="Pept_U32_collagenase"/>
</dbReference>
<feature type="domain" description="Peptidase U32 collagenase" evidence="1">
    <location>
        <begin position="321"/>
        <end position="434"/>
    </location>
</feature>
<dbReference type="PANTHER" id="PTHR30217">
    <property type="entry name" value="PEPTIDASE U32 FAMILY"/>
    <property type="match status" value="1"/>
</dbReference>
<dbReference type="GeneID" id="85015489"/>
<dbReference type="PANTHER" id="PTHR30217:SF10">
    <property type="entry name" value="23S RRNA 5-HYDROXYCYTIDINE C2501 SYNTHASE"/>
    <property type="match status" value="1"/>
</dbReference>
<dbReference type="AlphaFoldDB" id="A0A7W9SHA9"/>
<sequence>MPIQNKENLREKEPYKAELLAPAASLEVCKVAVFAGADAIYMGGQKYSARAFAKSSLSEEDELLEAIHFCHLYNKKIYMTLNTLFKEGERKELFSYMDPYYEAGLDGVIIQDLGIGKMLAKAYPDLPLHASTQMTVHTKEAVGLMENLGMERVVLSRECSLEDISDIAKSSPIELEVFIHGSMCYSYSGACFMSSLLGGRSGNRGRCAGTCRLCYSSKGKKGNYLSMKDMFTLDLLKELLEAGAYSLKIEGRMKSALYTGTVVSIYRKYLDLALKGSSYKVSEEDIALLKEVYDRGGYSSYLEQHNGEDMIAFGEKPFRKEKEEVLSKLKQEMEERERKIPLKGSLHLSYDEVPCFSLEGENGLSVSVEGSQPVEKAKEKVLSKEQITKQMKKMGNTEFSLEELSILGEEDIFYPLSFLNQLRRDGVEKMREAILGQYRRNQRLRGN</sequence>
<evidence type="ECO:0000259" key="1">
    <source>
        <dbReference type="Pfam" id="PF12392"/>
    </source>
</evidence>
<comment type="caution">
    <text evidence="2">The sequence shown here is derived from an EMBL/GenBank/DDBJ whole genome shotgun (WGS) entry which is preliminary data.</text>
</comment>
<keyword evidence="2" id="KW-0378">Hydrolase</keyword>
<dbReference type="Pfam" id="PF01136">
    <property type="entry name" value="Peptidase_U32"/>
    <property type="match status" value="1"/>
</dbReference>
<evidence type="ECO:0000313" key="2">
    <source>
        <dbReference type="EMBL" id="MBB6041967.1"/>
    </source>
</evidence>
<proteinExistence type="predicted"/>
<evidence type="ECO:0000313" key="3">
    <source>
        <dbReference type="Proteomes" id="UP000522163"/>
    </source>
</evidence>
<dbReference type="RefSeq" id="WP_183684501.1">
    <property type="nucleotide sequence ID" value="NZ_JACHHH010000010.1"/>
</dbReference>
<dbReference type="Proteomes" id="UP000522163">
    <property type="component" value="Unassembled WGS sequence"/>
</dbReference>
<accession>A0A7W9SHA9</accession>
<dbReference type="GO" id="GO:0008233">
    <property type="term" value="F:peptidase activity"/>
    <property type="evidence" value="ECO:0007669"/>
    <property type="project" value="UniProtKB-KW"/>
</dbReference>
<dbReference type="InterPro" id="IPR001539">
    <property type="entry name" value="Peptidase_U32"/>
</dbReference>
<dbReference type="InterPro" id="IPR051454">
    <property type="entry name" value="RNA/ubiquinone_mod_enzymes"/>
</dbReference>
<gene>
    <name evidence="2" type="ORF">HNQ46_001958</name>
</gene>
<keyword evidence="2" id="KW-0645">Protease</keyword>
<organism evidence="2 3">
    <name type="scientific">Oribacterium sinus</name>
    <dbReference type="NCBI Taxonomy" id="237576"/>
    <lineage>
        <taxon>Bacteria</taxon>
        <taxon>Bacillati</taxon>
        <taxon>Bacillota</taxon>
        <taxon>Clostridia</taxon>
        <taxon>Lachnospirales</taxon>
        <taxon>Lachnospiraceae</taxon>
        <taxon>Oribacterium</taxon>
    </lineage>
</organism>